<evidence type="ECO:0008006" key="4">
    <source>
        <dbReference type="Google" id="ProtNLM"/>
    </source>
</evidence>
<dbReference type="AlphaFoldDB" id="A0A067KRQ9"/>
<keyword evidence="3" id="KW-1185">Reference proteome</keyword>
<organism evidence="2 3">
    <name type="scientific">Jatropha curcas</name>
    <name type="common">Barbados nut</name>
    <dbReference type="NCBI Taxonomy" id="180498"/>
    <lineage>
        <taxon>Eukaryota</taxon>
        <taxon>Viridiplantae</taxon>
        <taxon>Streptophyta</taxon>
        <taxon>Embryophyta</taxon>
        <taxon>Tracheophyta</taxon>
        <taxon>Spermatophyta</taxon>
        <taxon>Magnoliopsida</taxon>
        <taxon>eudicotyledons</taxon>
        <taxon>Gunneridae</taxon>
        <taxon>Pentapetalae</taxon>
        <taxon>rosids</taxon>
        <taxon>fabids</taxon>
        <taxon>Malpighiales</taxon>
        <taxon>Euphorbiaceae</taxon>
        <taxon>Crotonoideae</taxon>
        <taxon>Jatropheae</taxon>
        <taxon>Jatropha</taxon>
    </lineage>
</organism>
<feature type="compositionally biased region" description="Polar residues" evidence="1">
    <location>
        <begin position="293"/>
        <end position="308"/>
    </location>
</feature>
<reference evidence="2 3" key="1">
    <citation type="journal article" date="2014" name="PLoS ONE">
        <title>Global Analysis of Gene Expression Profiles in Physic Nut (Jatropha curcas L.) Seedlings Exposed to Salt Stress.</title>
        <authorList>
            <person name="Zhang L."/>
            <person name="Zhang C."/>
            <person name="Wu P."/>
            <person name="Chen Y."/>
            <person name="Li M."/>
            <person name="Jiang H."/>
            <person name="Wu G."/>
        </authorList>
    </citation>
    <scope>NUCLEOTIDE SEQUENCE [LARGE SCALE GENOMIC DNA]</scope>
    <source>
        <strain evidence="3">cv. GZQX0401</strain>
        <tissue evidence="2">Young leaves</tissue>
    </source>
</reference>
<sequence length="403" mass="44665">MALPSYSSNEDFLGSLGISLDEVDLMADTDTHASMTGIFAQDSRIKLDVGESSVAGISLEIFDPNSPVGAIIRPSYLGYLRHFDMGRSNCKELLSALAERCWDTTNTFHFSWGELTMTPTDFSVISGIPFRIRRASPAAAGRAGFCYPCFEHFQTLTWAFEYFPYTHPKLLQTDPVSGLAPSAWRWYKSNLHPVRRNKSLKELRAFFYTCPLEQDMRAGKQMTLTVAHTEGIPHLEFIMEGDYDEFCVTSLMPPIGSRLDSIQRSAPSQPLGTRSSRASGPSTRTLRRRPMTEPTSSTPIERSSQAGPSQLAGPSRALRAILEATGLLHPDLVSLRLPYNISYFVPNSPPALREVSLDNVESATLPSENINEVPDGLVNQMMELVLGMQQELAAAWTQIAFDD</sequence>
<name>A0A067KRQ9_JATCU</name>
<dbReference type="Proteomes" id="UP000027138">
    <property type="component" value="Unassembled WGS sequence"/>
</dbReference>
<dbReference type="EMBL" id="KK914388">
    <property type="protein sequence ID" value="KDP37673.1"/>
    <property type="molecule type" value="Genomic_DNA"/>
</dbReference>
<feature type="region of interest" description="Disordered" evidence="1">
    <location>
        <begin position="258"/>
        <end position="312"/>
    </location>
</feature>
<accession>A0A067KRQ9</accession>
<dbReference type="OrthoDB" id="1937804at2759"/>
<feature type="compositionally biased region" description="Polar residues" evidence="1">
    <location>
        <begin position="260"/>
        <end position="284"/>
    </location>
</feature>
<proteinExistence type="predicted"/>
<gene>
    <name evidence="2" type="ORF">JCGZ_06901</name>
</gene>
<evidence type="ECO:0000256" key="1">
    <source>
        <dbReference type="SAM" id="MobiDB-lite"/>
    </source>
</evidence>
<evidence type="ECO:0000313" key="2">
    <source>
        <dbReference type="EMBL" id="KDP37673.1"/>
    </source>
</evidence>
<protein>
    <recommendedName>
        <fullName evidence="4">Aminotransferase-like plant mobile domain-containing protein</fullName>
    </recommendedName>
</protein>
<evidence type="ECO:0000313" key="3">
    <source>
        <dbReference type="Proteomes" id="UP000027138"/>
    </source>
</evidence>